<dbReference type="GO" id="GO:0005829">
    <property type="term" value="C:cytosol"/>
    <property type="evidence" value="ECO:0007669"/>
    <property type="project" value="TreeGrafter"/>
</dbReference>
<dbReference type="EMBL" id="CADIJQ010000001">
    <property type="protein sequence ID" value="CAB3659346.1"/>
    <property type="molecule type" value="Genomic_DNA"/>
</dbReference>
<reference evidence="6 7" key="1">
    <citation type="submission" date="2020-04" db="EMBL/GenBank/DDBJ databases">
        <authorList>
            <person name="De Canck E."/>
        </authorList>
    </citation>
    <scope>NUCLEOTIDE SEQUENCE [LARGE SCALE GENOMIC DNA]</scope>
    <source>
        <strain evidence="6 7">LMG 3441</strain>
    </source>
</reference>
<keyword evidence="3" id="KW-0238">DNA-binding</keyword>
<evidence type="ECO:0000313" key="6">
    <source>
        <dbReference type="EMBL" id="CAB3659346.1"/>
    </source>
</evidence>
<dbReference type="RefSeq" id="WP_175168646.1">
    <property type="nucleotide sequence ID" value="NZ_CADIJQ010000001.1"/>
</dbReference>
<dbReference type="Proteomes" id="UP000494269">
    <property type="component" value="Unassembled WGS sequence"/>
</dbReference>
<dbReference type="InterPro" id="IPR036388">
    <property type="entry name" value="WH-like_DNA-bd_sf"/>
</dbReference>
<feature type="domain" description="HTH lysR-type" evidence="5">
    <location>
        <begin position="14"/>
        <end position="70"/>
    </location>
</feature>
<dbReference type="PRINTS" id="PR00039">
    <property type="entry name" value="HTHLYSR"/>
</dbReference>
<proteinExistence type="inferred from homology"/>
<dbReference type="PROSITE" id="PS50931">
    <property type="entry name" value="HTH_LYSR"/>
    <property type="match status" value="1"/>
</dbReference>
<protein>
    <submittedName>
        <fullName evidence="6">HTH-type transcriptional regulator GbpR</fullName>
    </submittedName>
</protein>
<dbReference type="AlphaFoldDB" id="A0A6S6ZB95"/>
<accession>A0A6S6ZB95</accession>
<dbReference type="SUPFAM" id="SSF46785">
    <property type="entry name" value="Winged helix' DNA-binding domain"/>
    <property type="match status" value="1"/>
</dbReference>
<name>A0A6S6ZB95_9BURK</name>
<keyword evidence="2" id="KW-0805">Transcription regulation</keyword>
<evidence type="ECO:0000256" key="2">
    <source>
        <dbReference type="ARBA" id="ARBA00023015"/>
    </source>
</evidence>
<comment type="similarity">
    <text evidence="1">Belongs to the LysR transcriptional regulatory family.</text>
</comment>
<dbReference type="Pfam" id="PF03466">
    <property type="entry name" value="LysR_substrate"/>
    <property type="match status" value="1"/>
</dbReference>
<dbReference type="GO" id="GO:0003700">
    <property type="term" value="F:DNA-binding transcription factor activity"/>
    <property type="evidence" value="ECO:0007669"/>
    <property type="project" value="InterPro"/>
</dbReference>
<dbReference type="SUPFAM" id="SSF53850">
    <property type="entry name" value="Periplasmic binding protein-like II"/>
    <property type="match status" value="1"/>
</dbReference>
<evidence type="ECO:0000259" key="5">
    <source>
        <dbReference type="PROSITE" id="PS50931"/>
    </source>
</evidence>
<dbReference type="InterPro" id="IPR036390">
    <property type="entry name" value="WH_DNA-bd_sf"/>
</dbReference>
<gene>
    <name evidence="6" type="primary">gbpR_1</name>
    <name evidence="6" type="ORF">LMG3441_00472</name>
</gene>
<keyword evidence="4" id="KW-0804">Transcription</keyword>
<evidence type="ECO:0000256" key="4">
    <source>
        <dbReference type="ARBA" id="ARBA00023163"/>
    </source>
</evidence>
<evidence type="ECO:0000256" key="1">
    <source>
        <dbReference type="ARBA" id="ARBA00009437"/>
    </source>
</evidence>
<dbReference type="InterPro" id="IPR000847">
    <property type="entry name" value="LysR_HTH_N"/>
</dbReference>
<dbReference type="Pfam" id="PF00126">
    <property type="entry name" value="HTH_1"/>
    <property type="match status" value="1"/>
</dbReference>
<evidence type="ECO:0000313" key="7">
    <source>
        <dbReference type="Proteomes" id="UP000494269"/>
    </source>
</evidence>
<evidence type="ECO:0000256" key="3">
    <source>
        <dbReference type="ARBA" id="ARBA00023125"/>
    </source>
</evidence>
<dbReference type="PANTHER" id="PTHR30419">
    <property type="entry name" value="HTH-TYPE TRANSCRIPTIONAL REGULATOR YBHD"/>
    <property type="match status" value="1"/>
</dbReference>
<dbReference type="Gene3D" id="1.10.10.10">
    <property type="entry name" value="Winged helix-like DNA-binding domain superfamily/Winged helix DNA-binding domain"/>
    <property type="match status" value="1"/>
</dbReference>
<organism evidence="6 7">
    <name type="scientific">Achromobacter kerstersii</name>
    <dbReference type="NCBI Taxonomy" id="1353890"/>
    <lineage>
        <taxon>Bacteria</taxon>
        <taxon>Pseudomonadati</taxon>
        <taxon>Pseudomonadota</taxon>
        <taxon>Betaproteobacteria</taxon>
        <taxon>Burkholderiales</taxon>
        <taxon>Alcaligenaceae</taxon>
        <taxon>Achromobacter</taxon>
    </lineage>
</organism>
<dbReference type="GO" id="GO:0003677">
    <property type="term" value="F:DNA binding"/>
    <property type="evidence" value="ECO:0007669"/>
    <property type="project" value="UniProtKB-KW"/>
</dbReference>
<dbReference type="InterPro" id="IPR005119">
    <property type="entry name" value="LysR_subst-bd"/>
</dbReference>
<sequence length="322" mass="35015">MDATPTELSWTRRLKLRHLQVLAALESAGTVTAAAKAMHMTQPALSHWLSDMEDLVGTPLFVRGRTLALTEAGRALWRYACRVLGDTARTGEEIEAVKGGVAGHLHIGTILSAAPVLLPRAIAALHQRSPKVQIELVEGLLEPLVERVERREIDLIIGPLDVRASRSGLCTEWLMTDTFSVVARRGHPLAELAAPRWEDTDGYPWILPPPGTLSRVRLDQAVSDAGMPPPRPAVETSSLVALLSMLQDRDYIATLASSVAQMYERWNLISIVRMPSRLEFGPIGMLWAANSPSIVLPDLCETLREEAKRLLEGGGAGPAAAT</sequence>
<keyword evidence="7" id="KW-1185">Reference proteome</keyword>
<dbReference type="InterPro" id="IPR050950">
    <property type="entry name" value="HTH-type_LysR_regulators"/>
</dbReference>
<dbReference type="PANTHER" id="PTHR30419:SF8">
    <property type="entry name" value="NITROGEN ASSIMILATION TRANSCRIPTIONAL ACTIVATOR-RELATED"/>
    <property type="match status" value="1"/>
</dbReference>
<dbReference type="Gene3D" id="3.40.190.10">
    <property type="entry name" value="Periplasmic binding protein-like II"/>
    <property type="match status" value="2"/>
</dbReference>